<dbReference type="Proteomes" id="UP000069850">
    <property type="component" value="Chromosome 1"/>
</dbReference>
<gene>
    <name evidence="2" type="ORF">MMAB1_1357</name>
</gene>
<evidence type="ECO:0000313" key="3">
    <source>
        <dbReference type="Proteomes" id="UP000069850"/>
    </source>
</evidence>
<organism evidence="2 3">
    <name type="scientific">Methanoculleus bourgensis</name>
    <dbReference type="NCBI Taxonomy" id="83986"/>
    <lineage>
        <taxon>Archaea</taxon>
        <taxon>Methanobacteriati</taxon>
        <taxon>Methanobacteriota</taxon>
        <taxon>Stenosarchaea group</taxon>
        <taxon>Methanomicrobia</taxon>
        <taxon>Methanomicrobiales</taxon>
        <taxon>Methanomicrobiaceae</taxon>
        <taxon>Methanoculleus</taxon>
    </lineage>
</organism>
<dbReference type="KEGG" id="mema:MMAB1_1357"/>
<evidence type="ECO:0000256" key="1">
    <source>
        <dbReference type="SAM" id="MobiDB-lite"/>
    </source>
</evidence>
<accession>A0A0X3BKZ2</accession>
<evidence type="ECO:0000313" key="2">
    <source>
        <dbReference type="EMBL" id="CVK32570.1"/>
    </source>
</evidence>
<feature type="compositionally biased region" description="Basic and acidic residues" evidence="1">
    <location>
        <begin position="146"/>
        <end position="156"/>
    </location>
</feature>
<reference evidence="2 3" key="1">
    <citation type="submission" date="2016-01" db="EMBL/GenBank/DDBJ databases">
        <authorList>
            <person name="Manzoor S."/>
        </authorList>
    </citation>
    <scope>NUCLEOTIDE SEQUENCE [LARGE SCALE GENOMIC DNA]</scope>
    <source>
        <strain evidence="2">Methanoculleus sp MAB1</strain>
    </source>
</reference>
<protein>
    <submittedName>
        <fullName evidence="2">Uncharacterized protein</fullName>
    </submittedName>
</protein>
<proteinExistence type="predicted"/>
<dbReference type="EMBL" id="LT158599">
    <property type="protein sequence ID" value="CVK32570.1"/>
    <property type="molecule type" value="Genomic_DNA"/>
</dbReference>
<feature type="region of interest" description="Disordered" evidence="1">
    <location>
        <begin position="116"/>
        <end position="156"/>
    </location>
</feature>
<feature type="region of interest" description="Disordered" evidence="1">
    <location>
        <begin position="1"/>
        <end position="38"/>
    </location>
</feature>
<sequence>MNKEIFPEIVHSDQRPFAANSGSHSPPDQVPLEEPRDRVHGSVVPCVSGLAANEKIENDDLTMCRKNLGVSEFSTAKSVCAPICAPLWSTAANAANSLRLLSGVLDPGTVARVKTESPAGCDPCDHGEGSVSITGGTGEGFYTQPVRERGAREGVR</sequence>
<name>A0A0X3BKZ2_9EURY</name>
<dbReference type="AlphaFoldDB" id="A0A0X3BKZ2"/>
<feature type="compositionally biased region" description="Basic and acidic residues" evidence="1">
    <location>
        <begin position="1"/>
        <end position="14"/>
    </location>
</feature>